<evidence type="ECO:0000256" key="8">
    <source>
        <dbReference type="ARBA" id="ARBA00022833"/>
    </source>
</evidence>
<dbReference type="GO" id="GO:0070573">
    <property type="term" value="F:metallodipeptidase activity"/>
    <property type="evidence" value="ECO:0007669"/>
    <property type="project" value="InterPro"/>
</dbReference>
<evidence type="ECO:0000256" key="10">
    <source>
        <dbReference type="ARBA" id="ARBA00023145"/>
    </source>
</evidence>
<keyword evidence="5" id="KW-0479">Metal-binding</keyword>
<evidence type="ECO:0000256" key="5">
    <source>
        <dbReference type="ARBA" id="ARBA00022723"/>
    </source>
</evidence>
<dbReference type="EMBL" id="RJVU01029436">
    <property type="protein sequence ID" value="ROL48523.1"/>
    <property type="molecule type" value="Genomic_DNA"/>
</dbReference>
<gene>
    <name evidence="13" type="ORF">DPX16_12139</name>
</gene>
<keyword evidence="4" id="KW-0645">Protease</keyword>
<dbReference type="PANTHER" id="PTHR12053">
    <property type="entry name" value="PROTEASE FAMILY M28 PLASMA GLUTAMATE CARBOXYPEPTIDASE-RELATED"/>
    <property type="match status" value="1"/>
</dbReference>
<dbReference type="GO" id="GO:0006508">
    <property type="term" value="P:proteolysis"/>
    <property type="evidence" value="ECO:0007669"/>
    <property type="project" value="UniProtKB-KW"/>
</dbReference>
<dbReference type="GO" id="GO:0046872">
    <property type="term" value="F:metal ion binding"/>
    <property type="evidence" value="ECO:0007669"/>
    <property type="project" value="UniProtKB-KW"/>
</dbReference>
<evidence type="ECO:0000313" key="14">
    <source>
        <dbReference type="Proteomes" id="UP000281406"/>
    </source>
</evidence>
<keyword evidence="11" id="KW-0325">Glycoprotein</keyword>
<name>A0A3N0YQN5_ANAGA</name>
<evidence type="ECO:0000256" key="11">
    <source>
        <dbReference type="ARBA" id="ARBA00023180"/>
    </source>
</evidence>
<keyword evidence="10" id="KW-0865">Zymogen</keyword>
<evidence type="ECO:0000256" key="2">
    <source>
        <dbReference type="ARBA" id="ARBA00010918"/>
    </source>
</evidence>
<dbReference type="OrthoDB" id="10013407at2759"/>
<dbReference type="SUPFAM" id="SSF53187">
    <property type="entry name" value="Zn-dependent exopeptidases"/>
    <property type="match status" value="1"/>
</dbReference>
<evidence type="ECO:0000256" key="4">
    <source>
        <dbReference type="ARBA" id="ARBA00022670"/>
    </source>
</evidence>
<dbReference type="InterPro" id="IPR039866">
    <property type="entry name" value="CPQ"/>
</dbReference>
<protein>
    <submittedName>
        <fullName evidence="13">Carboxypeptidase Q</fullName>
    </submittedName>
</protein>
<evidence type="ECO:0000313" key="13">
    <source>
        <dbReference type="EMBL" id="ROL48523.1"/>
    </source>
</evidence>
<dbReference type="PANTHER" id="PTHR12053:SF3">
    <property type="entry name" value="CARBOXYPEPTIDASE Q"/>
    <property type="match status" value="1"/>
</dbReference>
<comment type="caution">
    <text evidence="13">The sequence shown here is derived from an EMBL/GenBank/DDBJ whole genome shotgun (WGS) entry which is preliminary data.</text>
</comment>
<comment type="subcellular location">
    <subcellularLocation>
        <location evidence="1">Secreted</location>
    </subcellularLocation>
</comment>
<evidence type="ECO:0000256" key="6">
    <source>
        <dbReference type="ARBA" id="ARBA00022729"/>
    </source>
</evidence>
<proteinExistence type="inferred from homology"/>
<evidence type="ECO:0000256" key="3">
    <source>
        <dbReference type="ARBA" id="ARBA00022525"/>
    </source>
</evidence>
<keyword evidence="14" id="KW-1185">Reference proteome</keyword>
<keyword evidence="9" id="KW-0482">Metalloprotease</keyword>
<dbReference type="GO" id="GO:0005615">
    <property type="term" value="C:extracellular space"/>
    <property type="evidence" value="ECO:0007669"/>
    <property type="project" value="TreeGrafter"/>
</dbReference>
<keyword evidence="13" id="KW-0121">Carboxypeptidase</keyword>
<feature type="region of interest" description="Disordered" evidence="12">
    <location>
        <begin position="1"/>
        <end position="25"/>
    </location>
</feature>
<keyword evidence="8" id="KW-0862">Zinc</keyword>
<evidence type="ECO:0000256" key="1">
    <source>
        <dbReference type="ARBA" id="ARBA00004613"/>
    </source>
</evidence>
<sequence length="106" mass="12471">MNATRTKRHLNEPKTERRDPKKDRILTHVGFSSHSREFAHHRHQTRVFTQQIVCASLHTADQRYFWFHHSDGDTMSVQNPEEMNLCSAVWAVVAYVVADLEEMLPR</sequence>
<dbReference type="GO" id="GO:0004180">
    <property type="term" value="F:carboxypeptidase activity"/>
    <property type="evidence" value="ECO:0007669"/>
    <property type="project" value="UniProtKB-KW"/>
</dbReference>
<evidence type="ECO:0000256" key="12">
    <source>
        <dbReference type="SAM" id="MobiDB-lite"/>
    </source>
</evidence>
<organism evidence="13 14">
    <name type="scientific">Anabarilius grahami</name>
    <name type="common">Kanglang fish</name>
    <name type="synonym">Barilius grahami</name>
    <dbReference type="NCBI Taxonomy" id="495550"/>
    <lineage>
        <taxon>Eukaryota</taxon>
        <taxon>Metazoa</taxon>
        <taxon>Chordata</taxon>
        <taxon>Craniata</taxon>
        <taxon>Vertebrata</taxon>
        <taxon>Euteleostomi</taxon>
        <taxon>Actinopterygii</taxon>
        <taxon>Neopterygii</taxon>
        <taxon>Teleostei</taxon>
        <taxon>Ostariophysi</taxon>
        <taxon>Cypriniformes</taxon>
        <taxon>Xenocyprididae</taxon>
        <taxon>Xenocypridinae</taxon>
        <taxon>Xenocypridinae incertae sedis</taxon>
        <taxon>Anabarilius</taxon>
    </lineage>
</organism>
<evidence type="ECO:0000256" key="9">
    <source>
        <dbReference type="ARBA" id="ARBA00023049"/>
    </source>
</evidence>
<dbReference type="Proteomes" id="UP000281406">
    <property type="component" value="Unassembled WGS sequence"/>
</dbReference>
<dbReference type="AlphaFoldDB" id="A0A3N0YQN5"/>
<keyword evidence="6" id="KW-0732">Signal</keyword>
<accession>A0A3N0YQN5</accession>
<feature type="compositionally biased region" description="Basic and acidic residues" evidence="12">
    <location>
        <begin position="9"/>
        <end position="25"/>
    </location>
</feature>
<keyword evidence="3" id="KW-0964">Secreted</keyword>
<dbReference type="Gene3D" id="3.40.630.10">
    <property type="entry name" value="Zn peptidases"/>
    <property type="match status" value="1"/>
</dbReference>
<dbReference type="GO" id="GO:0043171">
    <property type="term" value="P:peptide catabolic process"/>
    <property type="evidence" value="ECO:0007669"/>
    <property type="project" value="TreeGrafter"/>
</dbReference>
<keyword evidence="7" id="KW-0378">Hydrolase</keyword>
<comment type="similarity">
    <text evidence="2">Belongs to the peptidase M28 family.</text>
</comment>
<reference evidence="13 14" key="1">
    <citation type="submission" date="2018-10" db="EMBL/GenBank/DDBJ databases">
        <title>Genome assembly for a Yunnan-Guizhou Plateau 3E fish, Anabarilius grahami (Regan), and its evolutionary and genetic applications.</title>
        <authorList>
            <person name="Jiang W."/>
        </authorList>
    </citation>
    <scope>NUCLEOTIDE SEQUENCE [LARGE SCALE GENOMIC DNA]</scope>
    <source>
        <strain evidence="13">AG-KIZ</strain>
        <tissue evidence="13">Muscle</tissue>
    </source>
</reference>
<evidence type="ECO:0000256" key="7">
    <source>
        <dbReference type="ARBA" id="ARBA00022801"/>
    </source>
</evidence>